<feature type="compositionally biased region" description="Basic and acidic residues" evidence="1">
    <location>
        <begin position="81"/>
        <end position="92"/>
    </location>
</feature>
<accession>A0ABM1IXD1</accession>
<name>A0ABM1IXD1_POLDO</name>
<organism evidence="2 3">
    <name type="scientific">Polistes dominula</name>
    <name type="common">European paper wasp</name>
    <name type="synonym">Vespa dominula</name>
    <dbReference type="NCBI Taxonomy" id="743375"/>
    <lineage>
        <taxon>Eukaryota</taxon>
        <taxon>Metazoa</taxon>
        <taxon>Ecdysozoa</taxon>
        <taxon>Arthropoda</taxon>
        <taxon>Hexapoda</taxon>
        <taxon>Insecta</taxon>
        <taxon>Pterygota</taxon>
        <taxon>Neoptera</taxon>
        <taxon>Endopterygota</taxon>
        <taxon>Hymenoptera</taxon>
        <taxon>Apocrita</taxon>
        <taxon>Aculeata</taxon>
        <taxon>Vespoidea</taxon>
        <taxon>Vespidae</taxon>
        <taxon>Polistinae</taxon>
        <taxon>Polistini</taxon>
        <taxon>Polistes</taxon>
    </lineage>
</organism>
<gene>
    <name evidence="3" type="primary">LOC107070844</name>
</gene>
<reference evidence="3" key="1">
    <citation type="submission" date="2025-08" db="UniProtKB">
        <authorList>
            <consortium name="RefSeq"/>
        </authorList>
    </citation>
    <scope>IDENTIFICATION</scope>
    <source>
        <tissue evidence="3">Whole body</tissue>
    </source>
</reference>
<feature type="region of interest" description="Disordered" evidence="1">
    <location>
        <begin position="81"/>
        <end position="107"/>
    </location>
</feature>
<feature type="compositionally biased region" description="Low complexity" evidence="1">
    <location>
        <begin position="93"/>
        <end position="107"/>
    </location>
</feature>
<evidence type="ECO:0000313" key="3">
    <source>
        <dbReference type="RefSeq" id="XP_015184868.1"/>
    </source>
</evidence>
<proteinExistence type="predicted"/>
<dbReference type="Proteomes" id="UP000694924">
    <property type="component" value="Unplaced"/>
</dbReference>
<feature type="region of interest" description="Disordered" evidence="1">
    <location>
        <begin position="20"/>
        <end position="44"/>
    </location>
</feature>
<evidence type="ECO:0000313" key="2">
    <source>
        <dbReference type="Proteomes" id="UP000694924"/>
    </source>
</evidence>
<dbReference type="GeneID" id="107070844"/>
<protein>
    <submittedName>
        <fullName evidence="3">Uncharacterized protein LOC107070844</fullName>
    </submittedName>
</protein>
<sequence length="469" mass="54985">MQHPNKISQDELDLQKNYISSSTKQSYKSRRLTDKNQIKSLTFPNTINSSDSSKYYSPKKVINYYKESFPNSTLELYTDKQQNKEAHKKSSDKAQSSAKKNTLLNKNKNILHKSKMSLPMTSNICCQQEKERTNRNYMKSVISNLNHIENKNLPKTAELMFLEMKTNNNKKDLLIPPMYQSFLCNLITPDLRTNDNRKEDKVKNRLYNSYSEHMMKIVNYENETQLLQMYYPKVCNLCCSIEEKKGIKRSMSVIQYNRSTQYISDIKTSHSDLHIRQNKFSNNVKNNSYKVRYSLENINRTCIPEKNACLIGACKVEENKRYMKADYDCKIKYSWQIIGTSSQTSKVLLDNILEENQRQFSNNKCEVKYSWQIIGTGTQVALENNNDADYWNGVIFSPNIHRYENTVVIDENNKNTYNYNGLCEKQACRKKCLILNNQYTQTLAEKNIQTDVIDSKAKYSWENLILQHL</sequence>
<dbReference type="RefSeq" id="XP_015184868.1">
    <property type="nucleotide sequence ID" value="XM_015329382.1"/>
</dbReference>
<keyword evidence="2" id="KW-1185">Reference proteome</keyword>
<evidence type="ECO:0000256" key="1">
    <source>
        <dbReference type="SAM" id="MobiDB-lite"/>
    </source>
</evidence>